<sequence length="48" mass="5347">MGSKAVTFTAAQFLLLQCHVDALRSMWHSSYSYLLVLAVSKLNCLSEI</sequence>
<proteinExistence type="predicted"/>
<keyword evidence="1" id="KW-0732">Signal</keyword>
<organism evidence="2">
    <name type="scientific">Arundo donax</name>
    <name type="common">Giant reed</name>
    <name type="synonym">Donax arundinaceus</name>
    <dbReference type="NCBI Taxonomy" id="35708"/>
    <lineage>
        <taxon>Eukaryota</taxon>
        <taxon>Viridiplantae</taxon>
        <taxon>Streptophyta</taxon>
        <taxon>Embryophyta</taxon>
        <taxon>Tracheophyta</taxon>
        <taxon>Spermatophyta</taxon>
        <taxon>Magnoliopsida</taxon>
        <taxon>Liliopsida</taxon>
        <taxon>Poales</taxon>
        <taxon>Poaceae</taxon>
        <taxon>PACMAD clade</taxon>
        <taxon>Arundinoideae</taxon>
        <taxon>Arundineae</taxon>
        <taxon>Arundo</taxon>
    </lineage>
</organism>
<dbReference type="AlphaFoldDB" id="A0A0A9HIW5"/>
<protein>
    <submittedName>
        <fullName evidence="2">Uncharacterized protein</fullName>
    </submittedName>
</protein>
<accession>A0A0A9HIW5</accession>
<reference evidence="2" key="1">
    <citation type="submission" date="2014-09" db="EMBL/GenBank/DDBJ databases">
        <authorList>
            <person name="Magalhaes I.L.F."/>
            <person name="Oliveira U."/>
            <person name="Santos F.R."/>
            <person name="Vidigal T.H.D.A."/>
            <person name="Brescovit A.D."/>
            <person name="Santos A.J."/>
        </authorList>
    </citation>
    <scope>NUCLEOTIDE SEQUENCE</scope>
    <source>
        <tissue evidence="2">Shoot tissue taken approximately 20 cm above the soil surface</tissue>
    </source>
</reference>
<evidence type="ECO:0000313" key="2">
    <source>
        <dbReference type="EMBL" id="JAE32848.1"/>
    </source>
</evidence>
<feature type="signal peptide" evidence="1">
    <location>
        <begin position="1"/>
        <end position="22"/>
    </location>
</feature>
<name>A0A0A9HIW5_ARUDO</name>
<reference evidence="2" key="2">
    <citation type="journal article" date="2015" name="Data Brief">
        <title>Shoot transcriptome of the giant reed, Arundo donax.</title>
        <authorList>
            <person name="Barrero R.A."/>
            <person name="Guerrero F.D."/>
            <person name="Moolhuijzen P."/>
            <person name="Goolsby J.A."/>
            <person name="Tidwell J."/>
            <person name="Bellgard S.E."/>
            <person name="Bellgard M.I."/>
        </authorList>
    </citation>
    <scope>NUCLEOTIDE SEQUENCE</scope>
    <source>
        <tissue evidence="2">Shoot tissue taken approximately 20 cm above the soil surface</tissue>
    </source>
</reference>
<evidence type="ECO:0000256" key="1">
    <source>
        <dbReference type="SAM" id="SignalP"/>
    </source>
</evidence>
<dbReference type="EMBL" id="GBRH01165048">
    <property type="protein sequence ID" value="JAE32848.1"/>
    <property type="molecule type" value="Transcribed_RNA"/>
</dbReference>
<feature type="chain" id="PRO_5002046640" evidence="1">
    <location>
        <begin position="23"/>
        <end position="48"/>
    </location>
</feature>